<dbReference type="eggNOG" id="COG1544">
    <property type="taxonomic scope" value="Bacteria"/>
</dbReference>
<accession>F5Y524</accession>
<dbReference type="Gene3D" id="3.30.160.100">
    <property type="entry name" value="Ribosome hibernation promotion factor-like"/>
    <property type="match status" value="1"/>
</dbReference>
<dbReference type="Proteomes" id="UP000008385">
    <property type="component" value="Chromosome"/>
</dbReference>
<gene>
    <name evidence="1" type="ordered locus">Rta_27610</name>
</gene>
<sequence>MLLYGLTWTSPLSYSTGTQGLGKLVPTYERIITMQVQVNTGNGVESKESLERWATDHLQEALSRFEQDITRVEVQLFDENRGKGGSADKRCMLEARLTGREPVVVHHHGENQDACFRGATRKLLHALEHTLGKLDREHRDRETIRRDPSAIA</sequence>
<keyword evidence="2" id="KW-1185">Reference proteome</keyword>
<organism evidence="1 2">
    <name type="scientific">Ramlibacter tataouinensis (strain ATCC BAA-407 / DSM 14655 / LMG 21543 / TTB310)</name>
    <dbReference type="NCBI Taxonomy" id="365046"/>
    <lineage>
        <taxon>Bacteria</taxon>
        <taxon>Pseudomonadati</taxon>
        <taxon>Pseudomonadota</taxon>
        <taxon>Betaproteobacteria</taxon>
        <taxon>Burkholderiales</taxon>
        <taxon>Comamonadaceae</taxon>
        <taxon>Ramlibacter</taxon>
    </lineage>
</organism>
<evidence type="ECO:0008006" key="3">
    <source>
        <dbReference type="Google" id="ProtNLM"/>
    </source>
</evidence>
<evidence type="ECO:0000313" key="1">
    <source>
        <dbReference type="EMBL" id="AEG93864.1"/>
    </source>
</evidence>
<dbReference type="KEGG" id="rta:Rta_27610"/>
<name>F5Y524_RAMTT</name>
<reference evidence="2" key="1">
    <citation type="submission" date="2006-01" db="EMBL/GenBank/DDBJ databases">
        <title>Genome of the cyst-dividing bacterium Ramlibacter tataouinensis.</title>
        <authorList>
            <person name="Barakat M."/>
            <person name="Ortet P."/>
            <person name="De Luca G."/>
            <person name="Jourlin-Castelli C."/>
            <person name="Ansaldi M."/>
            <person name="Py B."/>
            <person name="Fichant G."/>
            <person name="Coutinho P."/>
            <person name="Voulhoux R."/>
            <person name="Bastien O."/>
            <person name="Roy S."/>
            <person name="Marechal E."/>
            <person name="Henrissat B."/>
            <person name="Quentin Y."/>
            <person name="Noirot P."/>
            <person name="Filloux A."/>
            <person name="Mejean V."/>
            <person name="DuBow M."/>
            <person name="Barras F."/>
            <person name="Heulin T."/>
        </authorList>
    </citation>
    <scope>NUCLEOTIDE SEQUENCE [LARGE SCALE GENOMIC DNA]</scope>
    <source>
        <strain evidence="2">ATCC BAA-407 / DSM 14655 / LMG 21543 / TTB310</strain>
    </source>
</reference>
<dbReference type="HOGENOM" id="CLU_142879_0_1_4"/>
<dbReference type="InterPro" id="IPR003489">
    <property type="entry name" value="RHF/RaiA"/>
</dbReference>
<dbReference type="Pfam" id="PF02482">
    <property type="entry name" value="Ribosomal_S30AE"/>
    <property type="match status" value="1"/>
</dbReference>
<dbReference type="SUPFAM" id="SSF69754">
    <property type="entry name" value="Ribosome binding protein Y (YfiA homologue)"/>
    <property type="match status" value="1"/>
</dbReference>
<dbReference type="EMBL" id="CP000245">
    <property type="protein sequence ID" value="AEG93864.1"/>
    <property type="molecule type" value="Genomic_DNA"/>
</dbReference>
<protein>
    <recommendedName>
        <fullName evidence="3">HPF/RaiA family ribosome-associated protein</fullName>
    </recommendedName>
</protein>
<evidence type="ECO:0000313" key="2">
    <source>
        <dbReference type="Proteomes" id="UP000008385"/>
    </source>
</evidence>
<proteinExistence type="predicted"/>
<dbReference type="AlphaFoldDB" id="F5Y524"/>
<dbReference type="InterPro" id="IPR036567">
    <property type="entry name" value="RHF-like"/>
</dbReference>
<dbReference type="STRING" id="365046.Rta_27610"/>
<reference evidence="1 2" key="2">
    <citation type="journal article" date="2011" name="PLoS ONE">
        <title>The Cyst-Dividing Bacterium Ramlibacter tataouinensis TTB310 Genome Reveals a Well-Stocked Toolbox for Adaptation to a Desert Environment.</title>
        <authorList>
            <person name="De Luca G."/>
            <person name="Barakat M."/>
            <person name="Ortet P."/>
            <person name="Fochesato S."/>
            <person name="Jourlin-Castelli C."/>
            <person name="Ansaldi M."/>
            <person name="Py B."/>
            <person name="Fichant G."/>
            <person name="Coutinho P.M."/>
            <person name="Voulhoux R."/>
            <person name="Bastien O."/>
            <person name="Marechal E."/>
            <person name="Henrissat B."/>
            <person name="Quentin Y."/>
            <person name="Noirot P."/>
            <person name="Filloux A."/>
            <person name="Mejean V."/>
            <person name="Dubow M.S."/>
            <person name="Barras F."/>
            <person name="Barbe V."/>
            <person name="Weissenbach J."/>
            <person name="Mihalcescu I."/>
            <person name="Vermeglio A."/>
            <person name="Achouak W."/>
            <person name="Heulin T."/>
        </authorList>
    </citation>
    <scope>NUCLEOTIDE SEQUENCE [LARGE SCALE GENOMIC DNA]</scope>
    <source>
        <strain evidence="2">ATCC BAA-407 / DSM 14655 / LMG 21543 / TTB310</strain>
    </source>
</reference>